<dbReference type="Pfam" id="PF08534">
    <property type="entry name" value="Redoxin"/>
    <property type="match status" value="1"/>
</dbReference>
<organism evidence="2 3">
    <name type="scientific">Imtechella halotolerans K1</name>
    <dbReference type="NCBI Taxonomy" id="946077"/>
    <lineage>
        <taxon>Bacteria</taxon>
        <taxon>Pseudomonadati</taxon>
        <taxon>Bacteroidota</taxon>
        <taxon>Flavobacteriia</taxon>
        <taxon>Flavobacteriales</taxon>
        <taxon>Flavobacteriaceae</taxon>
        <taxon>Imtechella</taxon>
    </lineage>
</organism>
<dbReference type="PANTHER" id="PTHR42852">
    <property type="entry name" value="THIOL:DISULFIDE INTERCHANGE PROTEIN DSBE"/>
    <property type="match status" value="1"/>
</dbReference>
<evidence type="ECO:0000313" key="2">
    <source>
        <dbReference type="EMBL" id="EID74378.1"/>
    </source>
</evidence>
<dbReference type="GO" id="GO:0016491">
    <property type="term" value="F:oxidoreductase activity"/>
    <property type="evidence" value="ECO:0007669"/>
    <property type="project" value="InterPro"/>
</dbReference>
<dbReference type="SUPFAM" id="SSF52833">
    <property type="entry name" value="Thioredoxin-like"/>
    <property type="match status" value="1"/>
</dbReference>
<dbReference type="AlphaFoldDB" id="I0WDB2"/>
<dbReference type="STRING" id="946077.W5A_09089"/>
<dbReference type="PROSITE" id="PS51352">
    <property type="entry name" value="THIOREDOXIN_2"/>
    <property type="match status" value="1"/>
</dbReference>
<keyword evidence="3" id="KW-1185">Reference proteome</keyword>
<comment type="caution">
    <text evidence="2">The sequence shown here is derived from an EMBL/GenBank/DDBJ whole genome shotgun (WGS) entry which is preliminary data.</text>
</comment>
<dbReference type="EMBL" id="AJJU01000011">
    <property type="protein sequence ID" value="EID74378.1"/>
    <property type="molecule type" value="Genomic_DNA"/>
</dbReference>
<dbReference type="InterPro" id="IPR013740">
    <property type="entry name" value="Redoxin"/>
</dbReference>
<feature type="domain" description="Thioredoxin" evidence="1">
    <location>
        <begin position="48"/>
        <end position="186"/>
    </location>
</feature>
<dbReference type="CDD" id="cd02966">
    <property type="entry name" value="TlpA_like_family"/>
    <property type="match status" value="1"/>
</dbReference>
<dbReference type="Proteomes" id="UP000005938">
    <property type="component" value="Unassembled WGS sequence"/>
</dbReference>
<dbReference type="OrthoDB" id="9815205at2"/>
<protein>
    <submittedName>
        <fullName evidence="2">Redoxin domain-containing protein</fullName>
    </submittedName>
</protein>
<evidence type="ECO:0000313" key="3">
    <source>
        <dbReference type="Proteomes" id="UP000005938"/>
    </source>
</evidence>
<reference evidence="2 3" key="1">
    <citation type="journal article" date="2012" name="J. Bacteriol.">
        <title>Genome Sequence of the Halotolerant Bacterium Imtechella halotolerans K1T.</title>
        <authorList>
            <person name="Kumar S."/>
            <person name="Vikram S."/>
            <person name="Subramanian S."/>
            <person name="Raghava G.P."/>
            <person name="Pinnaka A.K."/>
        </authorList>
    </citation>
    <scope>NUCLEOTIDE SEQUENCE [LARGE SCALE GENOMIC DNA]</scope>
    <source>
        <strain evidence="2 3">K1</strain>
    </source>
</reference>
<accession>I0WDB2</accession>
<dbReference type="InterPro" id="IPR036249">
    <property type="entry name" value="Thioredoxin-like_sf"/>
</dbReference>
<dbReference type="PANTHER" id="PTHR42852:SF13">
    <property type="entry name" value="PROTEIN DIPZ"/>
    <property type="match status" value="1"/>
</dbReference>
<dbReference type="eggNOG" id="COG0526">
    <property type="taxonomic scope" value="Bacteria"/>
</dbReference>
<sequence>MKISKEQRSNLILLAILVILLFTPIGTTIKVWVNRLIAFSPSVEKVENREILTDYNWTLIDLKGKASSFEEAKGKVVMLNFWATWCAPCIAEMPSMQALYDDYKDKMYFAFVSSDNDIEKVKNFISKNKYTLPVYMPGTFSPKMLESNNIPATFILSKDGSIVIDKVGAADWNSQKVREQLDKLLSQ</sequence>
<evidence type="ECO:0000259" key="1">
    <source>
        <dbReference type="PROSITE" id="PS51352"/>
    </source>
</evidence>
<proteinExistence type="predicted"/>
<dbReference type="RefSeq" id="WP_008239714.1">
    <property type="nucleotide sequence ID" value="NZ_AJJU01000011.1"/>
</dbReference>
<dbReference type="InterPro" id="IPR013766">
    <property type="entry name" value="Thioredoxin_domain"/>
</dbReference>
<gene>
    <name evidence="2" type="ORF">W5A_09089</name>
</gene>
<dbReference type="InterPro" id="IPR050553">
    <property type="entry name" value="Thioredoxin_ResA/DsbE_sf"/>
</dbReference>
<name>I0WDB2_9FLAO</name>
<dbReference type="PATRIC" id="fig|946077.3.peg.1840"/>
<dbReference type="Gene3D" id="3.40.30.10">
    <property type="entry name" value="Glutaredoxin"/>
    <property type="match status" value="1"/>
</dbReference>